<evidence type="ECO:0000313" key="1">
    <source>
        <dbReference type="EMBL" id="ACL52766.1"/>
    </source>
</evidence>
<reference evidence="1" key="1">
    <citation type="journal article" date="2009" name="PLoS Genet.">
        <title>Sequencing, mapping, and analysis of 27,455 maize full-length cDNAs.</title>
        <authorList>
            <person name="Soderlund C."/>
            <person name="Descour A."/>
            <person name="Kudrna D."/>
            <person name="Bomhoff M."/>
            <person name="Boyd L."/>
            <person name="Currie J."/>
            <person name="Angelova A."/>
            <person name="Collura K."/>
            <person name="Wissotski M."/>
            <person name="Ashley E."/>
            <person name="Morrow D."/>
            <person name="Fernandes J."/>
            <person name="Walbot V."/>
            <person name="Yu Y."/>
        </authorList>
    </citation>
    <scope>NUCLEOTIDE SEQUENCE</scope>
    <source>
        <strain evidence="1">B73</strain>
    </source>
</reference>
<dbReference type="AlphaFoldDB" id="B7ZXW7"/>
<protein>
    <submittedName>
        <fullName evidence="1">Uncharacterized protein</fullName>
    </submittedName>
</protein>
<accession>B7ZXW7</accession>
<proteinExistence type="evidence at transcript level"/>
<name>B7ZXW7_MAIZE</name>
<sequence length="78" mass="9357">MDWRVNFKENDQFQTRRLTCVSQWCSFVQWHATVDGRAITCLLYSSLLQTILWQLSTHEARWMPKLHSTEFSVHKQSL</sequence>
<organism evidence="1">
    <name type="scientific">Zea mays</name>
    <name type="common">Maize</name>
    <dbReference type="NCBI Taxonomy" id="4577"/>
    <lineage>
        <taxon>Eukaryota</taxon>
        <taxon>Viridiplantae</taxon>
        <taxon>Streptophyta</taxon>
        <taxon>Embryophyta</taxon>
        <taxon>Tracheophyta</taxon>
        <taxon>Spermatophyta</taxon>
        <taxon>Magnoliopsida</taxon>
        <taxon>Liliopsida</taxon>
        <taxon>Poales</taxon>
        <taxon>Poaceae</taxon>
        <taxon>PACMAD clade</taxon>
        <taxon>Panicoideae</taxon>
        <taxon>Andropogonodae</taxon>
        <taxon>Andropogoneae</taxon>
        <taxon>Tripsacinae</taxon>
        <taxon>Zea</taxon>
    </lineage>
</organism>
<reference evidence="1" key="2">
    <citation type="submission" date="2012-06" db="EMBL/GenBank/DDBJ databases">
        <authorList>
            <person name="Yu Y."/>
            <person name="Currie J."/>
            <person name="Lomeli R."/>
            <person name="Angelova A."/>
            <person name="Collura K."/>
            <person name="Wissotski M."/>
            <person name="Campos D."/>
            <person name="Kudrna D."/>
            <person name="Golser W."/>
            <person name="Ashely E."/>
            <person name="Descour A."/>
            <person name="Fernandes J."/>
            <person name="Soderlund C."/>
            <person name="Walbot V."/>
        </authorList>
    </citation>
    <scope>NUCLEOTIDE SEQUENCE</scope>
    <source>
        <strain evidence="1">B73</strain>
    </source>
</reference>
<dbReference type="EMBL" id="BT054159">
    <property type="protein sequence ID" value="ACL52766.1"/>
    <property type="molecule type" value="mRNA"/>
</dbReference>